<dbReference type="InterPro" id="IPR031248">
    <property type="entry name" value="RNF213"/>
</dbReference>
<dbReference type="OrthoDB" id="5979778at2759"/>
<dbReference type="Gene3D" id="3.30.40.10">
    <property type="entry name" value="Zinc/RING finger domain, C3HC4 (zinc finger)"/>
    <property type="match status" value="1"/>
</dbReference>
<keyword evidence="1" id="KW-0479">Metal-binding</keyword>
<organism evidence="3 4">
    <name type="scientific">Paramuricea clavata</name>
    <name type="common">Red gorgonian</name>
    <name type="synonym">Violescent sea-whip</name>
    <dbReference type="NCBI Taxonomy" id="317549"/>
    <lineage>
        <taxon>Eukaryota</taxon>
        <taxon>Metazoa</taxon>
        <taxon>Cnidaria</taxon>
        <taxon>Anthozoa</taxon>
        <taxon>Octocorallia</taxon>
        <taxon>Malacalcyonacea</taxon>
        <taxon>Plexauridae</taxon>
        <taxon>Paramuricea</taxon>
    </lineage>
</organism>
<accession>A0A7D9EZR0</accession>
<dbReference type="SUPFAM" id="SSF57850">
    <property type="entry name" value="RING/U-box"/>
    <property type="match status" value="1"/>
</dbReference>
<feature type="non-terminal residue" evidence="3">
    <location>
        <position position="423"/>
    </location>
</feature>
<evidence type="ECO:0000313" key="3">
    <source>
        <dbReference type="EMBL" id="CAB4019581.1"/>
    </source>
</evidence>
<evidence type="ECO:0000256" key="1">
    <source>
        <dbReference type="ARBA" id="ARBA00022771"/>
    </source>
</evidence>
<gene>
    <name evidence="3" type="ORF">PACLA_8A034506</name>
</gene>
<keyword evidence="1" id="KW-0863">Zinc-finger</keyword>
<dbReference type="Proteomes" id="UP001152795">
    <property type="component" value="Unassembled WGS sequence"/>
</dbReference>
<proteinExistence type="predicted"/>
<evidence type="ECO:0000313" key="4">
    <source>
        <dbReference type="Proteomes" id="UP001152795"/>
    </source>
</evidence>
<dbReference type="InterPro" id="IPR001841">
    <property type="entry name" value="Znf_RING"/>
</dbReference>
<dbReference type="PANTHER" id="PTHR22605">
    <property type="entry name" value="RZ-TYPE DOMAIN-CONTAINING PROTEIN"/>
    <property type="match status" value="1"/>
</dbReference>
<sequence>ALGEDTDFSTVHTMTVIERFLENRSDGMRERLMSFDISQCGICKSPLQDPVEMPCEHICCMPCANGWFQDQNVCPVCTKEVGGDFKVKISEKCSHALEIYNSFRNRCKSFFMELVSVYCFGEQLPNPDLVRKFIGYVIRDEKRTEDFTPFGGQRIDVTPVIRSYILQQLLVVKGREKEVYKHLEEYLHGARGLAEQREHLIEVCVLCVQCMEDVETVKLLKAKKGGENTQIFLASKELERTLRTIHVHQNSVNVDCLRDIAGIRAALDVLSTYLGEDFVKNFKCLKDLPKCLETAKDLCSNSNRFVLQLFLLKQLVRHDPNGFNAVKERCKRNELKWIMPPQSEEQDKTPDIFLVHHENYHTVREAVGKAILTSNIDDLNVVIQDLQAQPPARSCYVLLALFREITTRFALTNKEDRSPDGVS</sequence>
<dbReference type="GO" id="GO:0016874">
    <property type="term" value="F:ligase activity"/>
    <property type="evidence" value="ECO:0007669"/>
    <property type="project" value="UniProtKB-KW"/>
</dbReference>
<dbReference type="AlphaFoldDB" id="A0A7D9EZR0"/>
<dbReference type="SMART" id="SM00184">
    <property type="entry name" value="RING"/>
    <property type="match status" value="1"/>
</dbReference>
<reference evidence="3" key="1">
    <citation type="submission" date="2020-04" db="EMBL/GenBank/DDBJ databases">
        <authorList>
            <person name="Alioto T."/>
            <person name="Alioto T."/>
            <person name="Gomez Garrido J."/>
        </authorList>
    </citation>
    <scope>NUCLEOTIDE SEQUENCE</scope>
    <source>
        <strain evidence="3">A484AB</strain>
    </source>
</reference>
<keyword evidence="2" id="KW-0862">Zinc</keyword>
<dbReference type="InterPro" id="IPR013083">
    <property type="entry name" value="Znf_RING/FYVE/PHD"/>
</dbReference>
<comment type="caution">
    <text evidence="3">The sequence shown here is derived from an EMBL/GenBank/DDBJ whole genome shotgun (WGS) entry which is preliminary data.</text>
</comment>
<dbReference type="EMBL" id="CACRXK020010534">
    <property type="protein sequence ID" value="CAB4019581.1"/>
    <property type="molecule type" value="Genomic_DNA"/>
</dbReference>
<dbReference type="GO" id="GO:0008270">
    <property type="term" value="F:zinc ion binding"/>
    <property type="evidence" value="ECO:0007669"/>
    <property type="project" value="UniProtKB-KW"/>
</dbReference>
<evidence type="ECO:0000256" key="2">
    <source>
        <dbReference type="ARBA" id="ARBA00022833"/>
    </source>
</evidence>
<keyword evidence="4" id="KW-1185">Reference proteome</keyword>
<dbReference type="PROSITE" id="PS50089">
    <property type="entry name" value="ZF_RING_2"/>
    <property type="match status" value="1"/>
</dbReference>
<dbReference type="PANTHER" id="PTHR22605:SF16">
    <property type="entry name" value="E3 UBIQUITIN-PROTEIN LIGASE RNF213"/>
    <property type="match status" value="1"/>
</dbReference>
<name>A0A7D9EZR0_PARCT</name>
<protein>
    <submittedName>
        <fullName evidence="3">E3 ubiquitin- ligase RNF213-like</fullName>
    </submittedName>
</protein>
<dbReference type="Pfam" id="PF13920">
    <property type="entry name" value="zf-C3HC4_3"/>
    <property type="match status" value="1"/>
</dbReference>
<dbReference type="GO" id="GO:0016887">
    <property type="term" value="F:ATP hydrolysis activity"/>
    <property type="evidence" value="ECO:0007669"/>
    <property type="project" value="InterPro"/>
</dbReference>
<keyword evidence="3" id="KW-0436">Ligase</keyword>
<dbReference type="GO" id="GO:0004842">
    <property type="term" value="F:ubiquitin-protein transferase activity"/>
    <property type="evidence" value="ECO:0007669"/>
    <property type="project" value="InterPro"/>
</dbReference>